<dbReference type="GeneID" id="80397090"/>
<evidence type="ECO:0000313" key="1">
    <source>
        <dbReference type="EMBL" id="DAD51122.1"/>
    </source>
</evidence>
<organism evidence="1 2">
    <name type="scientific">ssRNA phage SRR7976301_1</name>
    <dbReference type="NCBI Taxonomy" id="2786659"/>
    <lineage>
        <taxon>Viruses</taxon>
        <taxon>Riboviria</taxon>
        <taxon>Orthornavirae</taxon>
        <taxon>Lenarviricota</taxon>
        <taxon>Leviviricetes</taxon>
        <taxon>Norzivirales</taxon>
        <taxon>Atkinsviridae</taxon>
        <taxon>Mitdiwavirus</taxon>
        <taxon>Mitdiwavirus caenicola</taxon>
        <taxon>Nehujevirus caenicola</taxon>
    </lineage>
</organism>
<dbReference type="KEGG" id="vg:80397090"/>
<dbReference type="EMBL" id="BK013726">
    <property type="protein sequence ID" value="DAD51122.1"/>
    <property type="molecule type" value="Genomic_RNA"/>
</dbReference>
<protein>
    <submittedName>
        <fullName evidence="1">Coat protein</fullName>
    </submittedName>
</protein>
<proteinExistence type="predicted"/>
<keyword evidence="1" id="KW-0167">Capsid protein</keyword>
<reference evidence="1" key="1">
    <citation type="submission" date="2020-09" db="EMBL/GenBank/DDBJ databases">
        <title>Leviviricetes taxonomy.</title>
        <authorList>
            <person name="Stockdale S.R."/>
            <person name="Callanan J."/>
            <person name="Adriaenssens E.M."/>
            <person name="Kuhn J.H."/>
            <person name="Rumnieks J."/>
            <person name="Shkoporov A."/>
            <person name="Draper L.A."/>
            <person name="Ross P."/>
            <person name="Hill C."/>
        </authorList>
    </citation>
    <scope>NUCLEOTIDE SEQUENCE</scope>
</reference>
<accession>A0A8S5L1Y5</accession>
<dbReference type="GO" id="GO:0019028">
    <property type="term" value="C:viral capsid"/>
    <property type="evidence" value="ECO:0007669"/>
    <property type="project" value="UniProtKB-KW"/>
</dbReference>
<gene>
    <name evidence="1" type="primary">SRR7976301_1_2</name>
</gene>
<keyword evidence="1" id="KW-0946">Virion</keyword>
<name>A0A8S5L1Y5_9VIRU</name>
<keyword evidence="2" id="KW-1185">Reference proteome</keyword>
<dbReference type="Proteomes" id="UP000679401">
    <property type="component" value="Segment"/>
</dbReference>
<sequence length="155" mass="15495">MTIAIPAALTGAAQTGFTAPVYNNVADTPPDYNAKQVAVTSLGGTQVGVTAHSVSSPFTISVFRPKIPGVLGKPNPVTGLIGSVPKNTYKVIVRKGVTVLAGQPVQTLVARCDIDVPAGSDTVDAANVRAALSALIGAMSAVSSGLGDTVINGVL</sequence>
<dbReference type="RefSeq" id="YP_010768875.1">
    <property type="nucleotide sequence ID" value="NC_073815.1"/>
</dbReference>
<evidence type="ECO:0000313" key="2">
    <source>
        <dbReference type="Proteomes" id="UP000679401"/>
    </source>
</evidence>